<sequence length="368" mass="38032">MTDTGEQTVLGRKARAARAAQEARAMSPARAMRLALERCAARDLGFAVSVRGVGITTEMAEGFAADLPDPALILLLDGPGGVPGAAVLDAQMSAALVEVQTMGRVLARPAHPRAPTRTDAAIAQPLIEGMLTRLIDLLEDEGAHLRGYGFGAMIEDGRALALVMGTCAYEVMRVGCDLGADRGGEVILALPCPPEPVDEAPDRAAQGDPAGARPLRDRLLSAPARLDAVLCRMPLPLNQLRGLKPGQVLPLPAGVLTATALEVAPGRVVARAVLGQMSGQRALRLRGVSARPGVPPAPDADGSAPRPRAGAPLSLPAMPSPPAPMARVDPGEGLPEYDDFDLHADGDFGQTGAPPGFDMALIDAEEEG</sequence>
<accession>A0ABW4EC43</accession>
<dbReference type="EMBL" id="JBHUDD010000036">
    <property type="protein sequence ID" value="MFD1508677.1"/>
    <property type="molecule type" value="Genomic_DNA"/>
</dbReference>
<reference evidence="4" key="1">
    <citation type="journal article" date="2019" name="Int. J. Syst. Evol. Microbiol.">
        <title>The Global Catalogue of Microorganisms (GCM) 10K type strain sequencing project: providing services to taxonomists for standard genome sequencing and annotation.</title>
        <authorList>
            <consortium name="The Broad Institute Genomics Platform"/>
            <consortium name="The Broad Institute Genome Sequencing Center for Infectious Disease"/>
            <person name="Wu L."/>
            <person name="Ma J."/>
        </authorList>
    </citation>
    <scope>NUCLEOTIDE SEQUENCE [LARGE SCALE GENOMIC DNA]</scope>
    <source>
        <strain evidence="4">CGMCC 1.12477</strain>
    </source>
</reference>
<evidence type="ECO:0000313" key="4">
    <source>
        <dbReference type="Proteomes" id="UP001597186"/>
    </source>
</evidence>
<evidence type="ECO:0000256" key="1">
    <source>
        <dbReference type="SAM" id="MobiDB-lite"/>
    </source>
</evidence>
<keyword evidence="3" id="KW-0966">Cell projection</keyword>
<dbReference type="InterPro" id="IPR001543">
    <property type="entry name" value="FliN-like_C"/>
</dbReference>
<comment type="caution">
    <text evidence="3">The sequence shown here is derived from an EMBL/GenBank/DDBJ whole genome shotgun (WGS) entry which is preliminary data.</text>
</comment>
<dbReference type="Pfam" id="PF01052">
    <property type="entry name" value="FliMN_C"/>
    <property type="match status" value="1"/>
</dbReference>
<dbReference type="InterPro" id="IPR036429">
    <property type="entry name" value="SpoA-like_sf"/>
</dbReference>
<evidence type="ECO:0000259" key="2">
    <source>
        <dbReference type="Pfam" id="PF01052"/>
    </source>
</evidence>
<protein>
    <submittedName>
        <fullName evidence="3">FliM/FliN family flagellar motor switch protein</fullName>
    </submittedName>
</protein>
<dbReference type="Proteomes" id="UP001597186">
    <property type="component" value="Unassembled WGS sequence"/>
</dbReference>
<evidence type="ECO:0000313" key="3">
    <source>
        <dbReference type="EMBL" id="MFD1508677.1"/>
    </source>
</evidence>
<keyword evidence="4" id="KW-1185">Reference proteome</keyword>
<dbReference type="SUPFAM" id="SSF101801">
    <property type="entry name" value="Surface presentation of antigens (SPOA)"/>
    <property type="match status" value="1"/>
</dbReference>
<name>A0ABW4EC43_9RHOB</name>
<keyword evidence="3" id="KW-0282">Flagellum</keyword>
<organism evidence="3 4">
    <name type="scientific">Lacimonas salitolerans</name>
    <dbReference type="NCBI Taxonomy" id="1323750"/>
    <lineage>
        <taxon>Bacteria</taxon>
        <taxon>Pseudomonadati</taxon>
        <taxon>Pseudomonadota</taxon>
        <taxon>Alphaproteobacteria</taxon>
        <taxon>Rhodobacterales</taxon>
        <taxon>Paracoccaceae</taxon>
        <taxon>Lacimonas</taxon>
    </lineage>
</organism>
<keyword evidence="3" id="KW-0969">Cilium</keyword>
<feature type="domain" description="Flagellar motor switch protein FliN-like C-terminal" evidence="2">
    <location>
        <begin position="218"/>
        <end position="287"/>
    </location>
</feature>
<dbReference type="RefSeq" id="WP_379913535.1">
    <property type="nucleotide sequence ID" value="NZ_JBHUDD010000036.1"/>
</dbReference>
<proteinExistence type="predicted"/>
<feature type="region of interest" description="Disordered" evidence="1">
    <location>
        <begin position="288"/>
        <end position="368"/>
    </location>
</feature>
<dbReference type="Gene3D" id="2.30.330.10">
    <property type="entry name" value="SpoA-like"/>
    <property type="match status" value="1"/>
</dbReference>
<gene>
    <name evidence="3" type="ORF">ACFTOW_04590</name>
</gene>